<dbReference type="Proteomes" id="UP000008550">
    <property type="component" value="Chromosome"/>
</dbReference>
<protein>
    <submittedName>
        <fullName evidence="1">Uncharacterized protein</fullName>
    </submittedName>
</protein>
<sequence>MVGATGVASLRQHSNNIKCNYMIKNYFRQVKGRDKIRHLIFRHWRGKLRTVNH</sequence>
<dbReference type="EMBL" id="CP000930">
    <property type="protein sequence ID" value="ABZ84880.1"/>
    <property type="molecule type" value="Genomic_DNA"/>
</dbReference>
<dbReference type="AlphaFoldDB" id="B0THU7"/>
<gene>
    <name evidence="1" type="ORF">HM1_2349</name>
</gene>
<evidence type="ECO:0000313" key="1">
    <source>
        <dbReference type="EMBL" id="ABZ84880.1"/>
    </source>
</evidence>
<accession>B0THU7</accession>
<dbReference type="KEGG" id="hmo:HM1_2349"/>
<reference evidence="1 2" key="1">
    <citation type="journal article" date="2008" name="J. Bacteriol.">
        <title>The genome of Heliobacterium modesticaldum, a phototrophic representative of the Firmicutes containing the simplest photosynthetic apparatus.</title>
        <authorList>
            <person name="Sattley W.M."/>
            <person name="Madigan M.T."/>
            <person name="Swingley W.D."/>
            <person name="Cheung P.C."/>
            <person name="Clocksin K.M."/>
            <person name="Conrad A.L."/>
            <person name="Dejesa L.C."/>
            <person name="Honchak B.M."/>
            <person name="Jung D.O."/>
            <person name="Karbach L.E."/>
            <person name="Kurdoglu A."/>
            <person name="Lahiri S."/>
            <person name="Mastrian S.D."/>
            <person name="Page L.E."/>
            <person name="Taylor H.L."/>
            <person name="Wang Z.T."/>
            <person name="Raymond J."/>
            <person name="Chen M."/>
            <person name="Blankenship R.E."/>
            <person name="Touchman J.W."/>
        </authorList>
    </citation>
    <scope>NUCLEOTIDE SEQUENCE [LARGE SCALE GENOMIC DNA]</scope>
    <source>
        <strain evidence="2">ATCC 51547 / Ice1</strain>
    </source>
</reference>
<dbReference type="STRING" id="498761.HM1_2349"/>
<evidence type="ECO:0000313" key="2">
    <source>
        <dbReference type="Proteomes" id="UP000008550"/>
    </source>
</evidence>
<keyword evidence="2" id="KW-1185">Reference proteome</keyword>
<proteinExistence type="predicted"/>
<dbReference type="HOGENOM" id="CLU_3062230_0_0_9"/>
<organism evidence="1 2">
    <name type="scientific">Heliobacterium modesticaldum (strain ATCC 51547 / Ice1)</name>
    <dbReference type="NCBI Taxonomy" id="498761"/>
    <lineage>
        <taxon>Bacteria</taxon>
        <taxon>Bacillati</taxon>
        <taxon>Bacillota</taxon>
        <taxon>Clostridia</taxon>
        <taxon>Eubacteriales</taxon>
        <taxon>Heliobacteriaceae</taxon>
        <taxon>Heliomicrobium</taxon>
    </lineage>
</organism>
<name>B0THU7_HELMI</name>